<gene>
    <name evidence="2" type="ORF">GCM10010411_37250</name>
</gene>
<feature type="domain" description="DUF6879" evidence="1">
    <location>
        <begin position="7"/>
        <end position="168"/>
    </location>
</feature>
<proteinExistence type="predicted"/>
<dbReference type="Proteomes" id="UP001501509">
    <property type="component" value="Unassembled WGS sequence"/>
</dbReference>
<evidence type="ECO:0000259" key="1">
    <source>
        <dbReference type="Pfam" id="PF21806"/>
    </source>
</evidence>
<dbReference type="InterPro" id="IPR049244">
    <property type="entry name" value="DUF6879"/>
</dbReference>
<accession>A0ABN3PS99</accession>
<name>A0ABN3PS99_9ACTN</name>
<evidence type="ECO:0000313" key="2">
    <source>
        <dbReference type="EMBL" id="GAA2600111.1"/>
    </source>
</evidence>
<dbReference type="Pfam" id="PF21806">
    <property type="entry name" value="DUF6879"/>
    <property type="match status" value="1"/>
</dbReference>
<protein>
    <recommendedName>
        <fullName evidence="1">DUF6879 domain-containing protein</fullName>
    </recommendedName>
</protein>
<comment type="caution">
    <text evidence="2">The sequence shown here is derived from an EMBL/GenBank/DDBJ whole genome shotgun (WGS) entry which is preliminary data.</text>
</comment>
<keyword evidence="3" id="KW-1185">Reference proteome</keyword>
<sequence>MRLEGSDWRDFFDSYKHSAWRLELHPVYTMPQEADELARYLAGERLPDDYWSGWMERVTGYIASGRTIGRVHVVRRPLTEYLRFEFEYYRPHCKAGEDIRILDLTDKPDPGLPDHDFWMFDEKHVVKMLYRSDGTQIGRELIDDPDIEQYKVFRDLALDGAIPFPEYRQG</sequence>
<evidence type="ECO:0000313" key="3">
    <source>
        <dbReference type="Proteomes" id="UP001501509"/>
    </source>
</evidence>
<reference evidence="2 3" key="1">
    <citation type="journal article" date="2019" name="Int. J. Syst. Evol. Microbiol.">
        <title>The Global Catalogue of Microorganisms (GCM) 10K type strain sequencing project: providing services to taxonomists for standard genome sequencing and annotation.</title>
        <authorList>
            <consortium name="The Broad Institute Genomics Platform"/>
            <consortium name="The Broad Institute Genome Sequencing Center for Infectious Disease"/>
            <person name="Wu L."/>
            <person name="Ma J."/>
        </authorList>
    </citation>
    <scope>NUCLEOTIDE SEQUENCE [LARGE SCALE GENOMIC DNA]</scope>
    <source>
        <strain evidence="2 3">JCM 6833</strain>
    </source>
</reference>
<dbReference type="EMBL" id="BAAATD010000004">
    <property type="protein sequence ID" value="GAA2600111.1"/>
    <property type="molecule type" value="Genomic_DNA"/>
</dbReference>
<dbReference type="RefSeq" id="WP_344542444.1">
    <property type="nucleotide sequence ID" value="NZ_BAAATD010000004.1"/>
</dbReference>
<organism evidence="2 3">
    <name type="scientific">Actinomadura fulvescens</name>
    <dbReference type="NCBI Taxonomy" id="46160"/>
    <lineage>
        <taxon>Bacteria</taxon>
        <taxon>Bacillati</taxon>
        <taxon>Actinomycetota</taxon>
        <taxon>Actinomycetes</taxon>
        <taxon>Streptosporangiales</taxon>
        <taxon>Thermomonosporaceae</taxon>
        <taxon>Actinomadura</taxon>
    </lineage>
</organism>